<dbReference type="CDD" id="cd17536">
    <property type="entry name" value="REC_YesN-like"/>
    <property type="match status" value="1"/>
</dbReference>
<dbReference type="GO" id="GO:0003700">
    <property type="term" value="F:DNA-binding transcription factor activity"/>
    <property type="evidence" value="ECO:0007669"/>
    <property type="project" value="InterPro"/>
</dbReference>
<evidence type="ECO:0000259" key="7">
    <source>
        <dbReference type="PROSITE" id="PS01124"/>
    </source>
</evidence>
<dbReference type="Proteomes" id="UP000198718">
    <property type="component" value="Unassembled WGS sequence"/>
</dbReference>
<feature type="modified residue" description="4-aspartylphosphate" evidence="6">
    <location>
        <position position="53"/>
    </location>
</feature>
<feature type="domain" description="HTH araC/xylS-type" evidence="7">
    <location>
        <begin position="142"/>
        <end position="240"/>
    </location>
</feature>
<dbReference type="InterPro" id="IPR020449">
    <property type="entry name" value="Tscrpt_reg_AraC-type_HTH"/>
</dbReference>
<dbReference type="InterPro" id="IPR011006">
    <property type="entry name" value="CheY-like_superfamily"/>
</dbReference>
<evidence type="ECO:0000256" key="3">
    <source>
        <dbReference type="ARBA" id="ARBA00023125"/>
    </source>
</evidence>
<keyword evidence="6" id="KW-0597">Phosphoprotein</keyword>
<dbReference type="Gene3D" id="3.40.50.2300">
    <property type="match status" value="1"/>
</dbReference>
<dbReference type="PROSITE" id="PS50110">
    <property type="entry name" value="RESPONSE_REGULATORY"/>
    <property type="match status" value="1"/>
</dbReference>
<keyword evidence="3" id="KW-0238">DNA-binding</keyword>
<proteinExistence type="predicted"/>
<evidence type="ECO:0000256" key="2">
    <source>
        <dbReference type="ARBA" id="ARBA00023015"/>
    </source>
</evidence>
<dbReference type="Pfam" id="PF00072">
    <property type="entry name" value="Response_reg"/>
    <property type="match status" value="1"/>
</dbReference>
<dbReference type="GO" id="GO:0043565">
    <property type="term" value="F:sequence-specific DNA binding"/>
    <property type="evidence" value="ECO:0007669"/>
    <property type="project" value="InterPro"/>
</dbReference>
<evidence type="ECO:0000256" key="4">
    <source>
        <dbReference type="ARBA" id="ARBA00023163"/>
    </source>
</evidence>
<dbReference type="SMART" id="SM00448">
    <property type="entry name" value="REC"/>
    <property type="match status" value="1"/>
</dbReference>
<sequence length="244" mass="28583">MKLLIVDDEKIMKEYIKFVISQEKLDIEVFEASNGEEAIEMATKIKPQGIFMDIKMPRVDGLKGAEIIRKELPQAKIIFLSAYDNFDYVQKALRLGAYDYLLKPIAPKDLKEMLKNLMDLGKEEEKSQEKIVDPSYEDDVILKAKAYIQEHYKNKIHLQDVADEVNLSSAYFSKYFKKKTEMNFSHYLNKLRLSKAKELMKNPNLTLNEIALEVGYEDLSYFSIVFQRYEDTTPTSYRRQIMTK</sequence>
<protein>
    <recommendedName>
        <fullName evidence="1">Stage 0 sporulation protein A homolog</fullName>
    </recommendedName>
</protein>
<dbReference type="Pfam" id="PF12833">
    <property type="entry name" value="HTH_18"/>
    <property type="match status" value="1"/>
</dbReference>
<evidence type="ECO:0000259" key="8">
    <source>
        <dbReference type="PROSITE" id="PS50110"/>
    </source>
</evidence>
<dbReference type="SUPFAM" id="SSF46689">
    <property type="entry name" value="Homeodomain-like"/>
    <property type="match status" value="2"/>
</dbReference>
<dbReference type="Gene3D" id="1.10.10.60">
    <property type="entry name" value="Homeodomain-like"/>
    <property type="match status" value="2"/>
</dbReference>
<name>A0A1G8XRE6_9FIRM</name>
<dbReference type="InterPro" id="IPR018060">
    <property type="entry name" value="HTH_AraC"/>
</dbReference>
<dbReference type="InterPro" id="IPR001789">
    <property type="entry name" value="Sig_transdc_resp-reg_receiver"/>
</dbReference>
<evidence type="ECO:0000256" key="5">
    <source>
        <dbReference type="ARBA" id="ARBA00024867"/>
    </source>
</evidence>
<feature type="domain" description="Response regulatory" evidence="8">
    <location>
        <begin position="2"/>
        <end position="118"/>
    </location>
</feature>
<dbReference type="SUPFAM" id="SSF52172">
    <property type="entry name" value="CheY-like"/>
    <property type="match status" value="1"/>
</dbReference>
<dbReference type="PANTHER" id="PTHR43280:SF28">
    <property type="entry name" value="HTH-TYPE TRANSCRIPTIONAL ACTIVATOR RHAS"/>
    <property type="match status" value="1"/>
</dbReference>
<dbReference type="RefSeq" id="WP_176762000.1">
    <property type="nucleotide sequence ID" value="NZ_FNFP01000001.1"/>
</dbReference>
<accession>A0A1G8XRE6</accession>
<comment type="function">
    <text evidence="5">May play the central regulatory role in sporulation. It may be an element of the effector pathway responsible for the activation of sporulation genes in response to nutritional stress. Spo0A may act in concert with spo0H (a sigma factor) to control the expression of some genes that are critical to the sporulation process.</text>
</comment>
<organism evidence="9 10">
    <name type="scientific">Natronincola ferrireducens</name>
    <dbReference type="NCBI Taxonomy" id="393762"/>
    <lineage>
        <taxon>Bacteria</taxon>
        <taxon>Bacillati</taxon>
        <taxon>Bacillota</taxon>
        <taxon>Clostridia</taxon>
        <taxon>Peptostreptococcales</taxon>
        <taxon>Natronincolaceae</taxon>
        <taxon>Natronincola</taxon>
    </lineage>
</organism>
<dbReference type="GO" id="GO:0000160">
    <property type="term" value="P:phosphorelay signal transduction system"/>
    <property type="evidence" value="ECO:0007669"/>
    <property type="project" value="InterPro"/>
</dbReference>
<gene>
    <name evidence="9" type="ORF">SAMN05660472_00285</name>
</gene>
<dbReference type="SMART" id="SM00342">
    <property type="entry name" value="HTH_ARAC"/>
    <property type="match status" value="1"/>
</dbReference>
<evidence type="ECO:0000256" key="6">
    <source>
        <dbReference type="PROSITE-ProRule" id="PRU00169"/>
    </source>
</evidence>
<dbReference type="InterPro" id="IPR009057">
    <property type="entry name" value="Homeodomain-like_sf"/>
</dbReference>
<dbReference type="PRINTS" id="PR00032">
    <property type="entry name" value="HTHARAC"/>
</dbReference>
<keyword evidence="10" id="KW-1185">Reference proteome</keyword>
<evidence type="ECO:0000313" key="10">
    <source>
        <dbReference type="Proteomes" id="UP000198718"/>
    </source>
</evidence>
<dbReference type="EMBL" id="FNFP01000001">
    <property type="protein sequence ID" value="SDJ92340.1"/>
    <property type="molecule type" value="Genomic_DNA"/>
</dbReference>
<dbReference type="AlphaFoldDB" id="A0A1G8XRE6"/>
<dbReference type="PROSITE" id="PS00041">
    <property type="entry name" value="HTH_ARAC_FAMILY_1"/>
    <property type="match status" value="1"/>
</dbReference>
<dbReference type="STRING" id="393762.SAMN05660472_00285"/>
<dbReference type="InterPro" id="IPR018062">
    <property type="entry name" value="HTH_AraC-typ_CS"/>
</dbReference>
<dbReference type="PROSITE" id="PS01124">
    <property type="entry name" value="HTH_ARAC_FAMILY_2"/>
    <property type="match status" value="1"/>
</dbReference>
<evidence type="ECO:0000256" key="1">
    <source>
        <dbReference type="ARBA" id="ARBA00018672"/>
    </source>
</evidence>
<keyword evidence="2" id="KW-0805">Transcription regulation</keyword>
<dbReference type="PANTHER" id="PTHR43280">
    <property type="entry name" value="ARAC-FAMILY TRANSCRIPTIONAL REGULATOR"/>
    <property type="match status" value="1"/>
</dbReference>
<keyword evidence="4" id="KW-0804">Transcription</keyword>
<evidence type="ECO:0000313" key="9">
    <source>
        <dbReference type="EMBL" id="SDJ92340.1"/>
    </source>
</evidence>
<reference evidence="9 10" key="1">
    <citation type="submission" date="2016-10" db="EMBL/GenBank/DDBJ databases">
        <authorList>
            <person name="de Groot N.N."/>
        </authorList>
    </citation>
    <scope>NUCLEOTIDE SEQUENCE [LARGE SCALE GENOMIC DNA]</scope>
    <source>
        <strain evidence="9 10">DSM 18346</strain>
    </source>
</reference>